<feature type="region of interest" description="Disordered" evidence="1">
    <location>
        <begin position="284"/>
        <end position="318"/>
    </location>
</feature>
<feature type="region of interest" description="Disordered" evidence="1">
    <location>
        <begin position="333"/>
        <end position="511"/>
    </location>
</feature>
<feature type="compositionally biased region" description="Polar residues" evidence="1">
    <location>
        <begin position="448"/>
        <end position="468"/>
    </location>
</feature>
<evidence type="ECO:0000256" key="1">
    <source>
        <dbReference type="SAM" id="MobiDB-lite"/>
    </source>
</evidence>
<name>A0AAW1SA82_9CHLO</name>
<comment type="caution">
    <text evidence="3">The sequence shown here is derived from an EMBL/GenBank/DDBJ whole genome shotgun (WGS) entry which is preliminary data.</text>
</comment>
<evidence type="ECO:0000313" key="3">
    <source>
        <dbReference type="EMBL" id="KAK9843158.1"/>
    </source>
</evidence>
<evidence type="ECO:0000313" key="4">
    <source>
        <dbReference type="Proteomes" id="UP001438707"/>
    </source>
</evidence>
<proteinExistence type="predicted"/>
<accession>A0AAW1SA82</accession>
<organism evidence="3 4">
    <name type="scientific">Apatococcus lobatus</name>
    <dbReference type="NCBI Taxonomy" id="904363"/>
    <lineage>
        <taxon>Eukaryota</taxon>
        <taxon>Viridiplantae</taxon>
        <taxon>Chlorophyta</taxon>
        <taxon>core chlorophytes</taxon>
        <taxon>Trebouxiophyceae</taxon>
        <taxon>Chlorellales</taxon>
        <taxon>Chlorellaceae</taxon>
        <taxon>Apatococcus</taxon>
    </lineage>
</organism>
<protein>
    <submittedName>
        <fullName evidence="3">Uncharacterized protein</fullName>
    </submittedName>
</protein>
<reference evidence="3 4" key="1">
    <citation type="journal article" date="2024" name="Nat. Commun.">
        <title>Phylogenomics reveals the evolutionary origins of lichenization in chlorophyte algae.</title>
        <authorList>
            <person name="Puginier C."/>
            <person name="Libourel C."/>
            <person name="Otte J."/>
            <person name="Skaloud P."/>
            <person name="Haon M."/>
            <person name="Grisel S."/>
            <person name="Petersen M."/>
            <person name="Berrin J.G."/>
            <person name="Delaux P.M."/>
            <person name="Dal Grande F."/>
            <person name="Keller J."/>
        </authorList>
    </citation>
    <scope>NUCLEOTIDE SEQUENCE [LARGE SCALE GENOMIC DNA]</scope>
    <source>
        <strain evidence="3 4">SAG 2145</strain>
    </source>
</reference>
<sequence length="524" mass="57500">MLVSQCELSCSALLLACWPACGTKALTSVRFQPSKASQNKHRRSSFGQELDKIRSREVGQYRLADKVALSVSLLDQAALHVCCCPGSDEEIRVFKLGKNRWSYNSIRLSFTTFDEAHILGVQEAVDQDTQDAGLKSWHQESGVVYNLRMDNGSLARLHAFVVHGDPRKVYTVESSQQLGNYQQEHFEWTPVTRKDCMKGCTGPVLRPILRKSGATRTKNGEARTREENFLYLSIDEACGHVGSNTDCFRLVFGVFAEDTGRSIGTACSPPLRVLANNDVPGGAPHINDVLATPTSRHRLASSDEESDRSDMLADSGQGHKSATALLMEHVVRSSKHDAHQMGHATESPLQDRNPGRGQKHPRFAAPGPEDPLPNSQYAMEPQLQDQNPCRGQKRPRFAAHGLEDPPPISQDWNPGRGQKRPRFAAHEPDDPPPSILSQAPLMPAQPGQAGSPSSDDSNSAWDSQQPTQAAYGRCQEEPNLDAAIHDWSPGPTAYNYTQENTLDSPLPTLPYIPCSKLASDGLAE</sequence>
<evidence type="ECO:0000256" key="2">
    <source>
        <dbReference type="SAM" id="SignalP"/>
    </source>
</evidence>
<feature type="chain" id="PRO_5043710555" evidence="2">
    <location>
        <begin position="26"/>
        <end position="524"/>
    </location>
</feature>
<feature type="signal peptide" evidence="2">
    <location>
        <begin position="1"/>
        <end position="25"/>
    </location>
</feature>
<dbReference type="Proteomes" id="UP001438707">
    <property type="component" value="Unassembled WGS sequence"/>
</dbReference>
<dbReference type="EMBL" id="JALJOS010000002">
    <property type="protein sequence ID" value="KAK9843158.1"/>
    <property type="molecule type" value="Genomic_DNA"/>
</dbReference>
<feature type="compositionally biased region" description="Polar residues" evidence="1">
    <location>
        <begin position="494"/>
        <end position="503"/>
    </location>
</feature>
<dbReference type="AlphaFoldDB" id="A0AAW1SA82"/>
<feature type="compositionally biased region" description="Polar residues" evidence="1">
    <location>
        <begin position="373"/>
        <end position="389"/>
    </location>
</feature>
<gene>
    <name evidence="3" type="ORF">WJX74_007791</name>
</gene>
<keyword evidence="4" id="KW-1185">Reference proteome</keyword>
<keyword evidence="2" id="KW-0732">Signal</keyword>